<organism evidence="3 4">
    <name type="scientific">Candidatus Fonsibacter lacus</name>
    <dbReference type="NCBI Taxonomy" id="2576439"/>
    <lineage>
        <taxon>Bacteria</taxon>
        <taxon>Pseudomonadati</taxon>
        <taxon>Pseudomonadota</taxon>
        <taxon>Alphaproteobacteria</taxon>
        <taxon>Candidatus Pelagibacterales</taxon>
        <taxon>Candidatus Pelagibacterales incertae sedis</taxon>
        <taxon>Candidatus Fonsibacter</taxon>
    </lineage>
</organism>
<dbReference type="PANTHER" id="PTHR22911">
    <property type="entry name" value="ACYL-MALONYL CONDENSING ENZYME-RELATED"/>
    <property type="match status" value="1"/>
</dbReference>
<feature type="transmembrane region" description="Helical" evidence="1">
    <location>
        <begin position="22"/>
        <end position="45"/>
    </location>
</feature>
<reference evidence="3 4" key="1">
    <citation type="submission" date="2018-10" db="EMBL/GenBank/DDBJ databases">
        <title>Iterative Subtractive Binning of Freshwater Chronoseries Metagenomes Recovers Nearly Complete Genomes from over Four Hundred Novel Species.</title>
        <authorList>
            <person name="Rodriguez-R L.M."/>
            <person name="Tsementzi D."/>
            <person name="Luo C."/>
            <person name="Konstantinidis K.T."/>
        </authorList>
    </citation>
    <scope>NUCLEOTIDE SEQUENCE [LARGE SCALE GENOMIC DNA]</scope>
    <source>
        <strain evidence="3">WB7_2B_003</strain>
    </source>
</reference>
<feature type="transmembrane region" description="Helical" evidence="1">
    <location>
        <begin position="134"/>
        <end position="150"/>
    </location>
</feature>
<evidence type="ECO:0000313" key="4">
    <source>
        <dbReference type="Proteomes" id="UP000572953"/>
    </source>
</evidence>
<protein>
    <submittedName>
        <fullName evidence="3">EamA/RhaT family transporter</fullName>
    </submittedName>
</protein>
<keyword evidence="1" id="KW-0812">Transmembrane</keyword>
<evidence type="ECO:0000313" key="3">
    <source>
        <dbReference type="EMBL" id="NCU63071.1"/>
    </source>
</evidence>
<evidence type="ECO:0000259" key="2">
    <source>
        <dbReference type="Pfam" id="PF00892"/>
    </source>
</evidence>
<feature type="transmembrane region" description="Helical" evidence="1">
    <location>
        <begin position="65"/>
        <end position="83"/>
    </location>
</feature>
<proteinExistence type="predicted"/>
<dbReference type="Gene3D" id="1.10.3730.20">
    <property type="match status" value="1"/>
</dbReference>
<keyword evidence="1" id="KW-1133">Transmembrane helix</keyword>
<dbReference type="GO" id="GO:0016020">
    <property type="term" value="C:membrane"/>
    <property type="evidence" value="ECO:0007669"/>
    <property type="project" value="InterPro"/>
</dbReference>
<name>A0A845SBG6_9PROT</name>
<feature type="transmembrane region" description="Helical" evidence="1">
    <location>
        <begin position="89"/>
        <end position="106"/>
    </location>
</feature>
<dbReference type="AlphaFoldDB" id="A0A845SBG6"/>
<evidence type="ECO:0000256" key="1">
    <source>
        <dbReference type="SAM" id="Phobius"/>
    </source>
</evidence>
<dbReference type="InterPro" id="IPR000620">
    <property type="entry name" value="EamA_dom"/>
</dbReference>
<dbReference type="SUPFAM" id="SSF103481">
    <property type="entry name" value="Multidrug resistance efflux transporter EmrE"/>
    <property type="match status" value="1"/>
</dbReference>
<gene>
    <name evidence="3" type="ORF">EBV78_03145</name>
</gene>
<dbReference type="Proteomes" id="UP000572953">
    <property type="component" value="Unassembled WGS sequence"/>
</dbReference>
<comment type="caution">
    <text evidence="3">The sequence shown here is derived from an EMBL/GenBank/DDBJ whole genome shotgun (WGS) entry which is preliminary data.</text>
</comment>
<accession>A0A845SBG6</accession>
<feature type="transmembrane region" description="Helical" evidence="1">
    <location>
        <begin position="111"/>
        <end position="128"/>
    </location>
</feature>
<dbReference type="PANTHER" id="PTHR22911:SF135">
    <property type="entry name" value="BLR4310 PROTEIN"/>
    <property type="match status" value="1"/>
</dbReference>
<feature type="domain" description="EamA" evidence="2">
    <location>
        <begin position="27"/>
        <end position="128"/>
    </location>
</feature>
<keyword evidence="1" id="KW-0472">Membrane</keyword>
<dbReference type="InterPro" id="IPR037185">
    <property type="entry name" value="EmrE-like"/>
</dbReference>
<dbReference type="EMBL" id="RGGN01000106">
    <property type="protein sequence ID" value="NCU63071.1"/>
    <property type="molecule type" value="Genomic_DNA"/>
</dbReference>
<dbReference type="Pfam" id="PF00892">
    <property type="entry name" value="EamA"/>
    <property type="match status" value="1"/>
</dbReference>
<feature type="non-terminal residue" evidence="3">
    <location>
        <position position="179"/>
    </location>
</feature>
<sequence length="179" mass="20326">MIKMPLPIIINEPRILFLYKDITILGEIIFIRGICSTVILGLYLYYKKKLNLKVVTSKPLHLRGLIESIAAIFFFLGLIYLPFGELYSLMNLAPILITASGAFILGEKVGWRRWTAVICGFIGVLIVIDPNNLKFGFAFIYPLIAAIFITQRDTITRKFLNQFDSLQIIFITSLSVSIF</sequence>